<protein>
    <submittedName>
        <fullName evidence="1">Uncharacterized protein</fullName>
    </submittedName>
</protein>
<evidence type="ECO:0000313" key="1">
    <source>
        <dbReference type="EMBL" id="MRH41961.1"/>
    </source>
</evidence>
<dbReference type="RefSeq" id="WP_170287561.1">
    <property type="nucleotide sequence ID" value="NZ_WJNG01000003.1"/>
</dbReference>
<reference evidence="1" key="1">
    <citation type="submission" date="2019-11" db="EMBL/GenBank/DDBJ databases">
        <authorList>
            <person name="Li J."/>
        </authorList>
    </citation>
    <scope>NUCLEOTIDE SEQUENCE</scope>
    <source>
        <strain evidence="1">B6B</strain>
    </source>
</reference>
<proteinExistence type="predicted"/>
<sequence length="45" mass="5426">MKEQEIYKSVLKRLVDQSESLQIDDAEELIQRLIKELNYHQLPKL</sequence>
<name>A0A6A8DDV8_9BACI</name>
<dbReference type="Proteomes" id="UP000799092">
    <property type="component" value="Unassembled WGS sequence"/>
</dbReference>
<accession>A0A6A8DDV8</accession>
<dbReference type="AlphaFoldDB" id="A0A6A8DDV8"/>
<organism evidence="1 2">
    <name type="scientific">Aquibacillus halophilus</name>
    <dbReference type="NCBI Taxonomy" id="930132"/>
    <lineage>
        <taxon>Bacteria</taxon>
        <taxon>Bacillati</taxon>
        <taxon>Bacillota</taxon>
        <taxon>Bacilli</taxon>
        <taxon>Bacillales</taxon>
        <taxon>Bacillaceae</taxon>
        <taxon>Aquibacillus</taxon>
    </lineage>
</organism>
<gene>
    <name evidence="1" type="ORF">GH741_04640</name>
</gene>
<comment type="caution">
    <text evidence="1">The sequence shown here is derived from an EMBL/GenBank/DDBJ whole genome shotgun (WGS) entry which is preliminary data.</text>
</comment>
<evidence type="ECO:0000313" key="2">
    <source>
        <dbReference type="Proteomes" id="UP000799092"/>
    </source>
</evidence>
<keyword evidence="2" id="KW-1185">Reference proteome</keyword>
<dbReference type="EMBL" id="WJNG01000003">
    <property type="protein sequence ID" value="MRH41961.1"/>
    <property type="molecule type" value="Genomic_DNA"/>
</dbReference>